<dbReference type="OrthoDB" id="9800897at2"/>
<name>A0A432YAR6_9GAMM</name>
<dbReference type="PROSITE" id="PS50110">
    <property type="entry name" value="RESPONSE_REGULATORY"/>
    <property type="match status" value="1"/>
</dbReference>
<dbReference type="SMART" id="SM00052">
    <property type="entry name" value="EAL"/>
    <property type="match status" value="1"/>
</dbReference>
<dbReference type="Gene3D" id="3.40.50.2300">
    <property type="match status" value="1"/>
</dbReference>
<dbReference type="PANTHER" id="PTHR33121:SF71">
    <property type="entry name" value="OXYGEN SENSOR PROTEIN DOSP"/>
    <property type="match status" value="1"/>
</dbReference>
<dbReference type="Pfam" id="PF00563">
    <property type="entry name" value="EAL"/>
    <property type="match status" value="1"/>
</dbReference>
<evidence type="ECO:0000313" key="5">
    <source>
        <dbReference type="Proteomes" id="UP000287330"/>
    </source>
</evidence>
<evidence type="ECO:0000259" key="2">
    <source>
        <dbReference type="PROSITE" id="PS50110"/>
    </source>
</evidence>
<accession>A0A432YAR6</accession>
<protein>
    <recommendedName>
        <fullName evidence="6">EAL domain-containing protein</fullName>
    </recommendedName>
</protein>
<feature type="modified residue" description="4-aspartylphosphate" evidence="1">
    <location>
        <position position="55"/>
    </location>
</feature>
<dbReference type="SMART" id="SM00448">
    <property type="entry name" value="REC"/>
    <property type="match status" value="1"/>
</dbReference>
<dbReference type="InterPro" id="IPR050706">
    <property type="entry name" value="Cyclic-di-GMP_PDE-like"/>
</dbReference>
<reference evidence="5" key="1">
    <citation type="journal article" date="2018" name="Front. Microbiol.">
        <title>Genome-Based Analysis Reveals the Taxonomy and Diversity of the Family Idiomarinaceae.</title>
        <authorList>
            <person name="Liu Y."/>
            <person name="Lai Q."/>
            <person name="Shao Z."/>
        </authorList>
    </citation>
    <scope>NUCLEOTIDE SEQUENCE [LARGE SCALE GENOMIC DNA]</scope>
    <source>
        <strain evidence="5">F23</strain>
    </source>
</reference>
<dbReference type="InterPro" id="IPR011006">
    <property type="entry name" value="CheY-like_superfamily"/>
</dbReference>
<dbReference type="CDD" id="cd01948">
    <property type="entry name" value="EAL"/>
    <property type="match status" value="1"/>
</dbReference>
<keyword evidence="1" id="KW-0597">Phosphoprotein</keyword>
<dbReference type="PANTHER" id="PTHR33121">
    <property type="entry name" value="CYCLIC DI-GMP PHOSPHODIESTERASE PDEF"/>
    <property type="match status" value="1"/>
</dbReference>
<dbReference type="SUPFAM" id="SSF55781">
    <property type="entry name" value="GAF domain-like"/>
    <property type="match status" value="1"/>
</dbReference>
<dbReference type="InterPro" id="IPR001789">
    <property type="entry name" value="Sig_transdc_resp-reg_receiver"/>
</dbReference>
<dbReference type="Proteomes" id="UP000287330">
    <property type="component" value="Unassembled WGS sequence"/>
</dbReference>
<evidence type="ECO:0000259" key="3">
    <source>
        <dbReference type="PROSITE" id="PS50883"/>
    </source>
</evidence>
<organism evidence="4 5">
    <name type="scientific">Idiomarina fontislapidosi</name>
    <dbReference type="NCBI Taxonomy" id="263723"/>
    <lineage>
        <taxon>Bacteria</taxon>
        <taxon>Pseudomonadati</taxon>
        <taxon>Pseudomonadota</taxon>
        <taxon>Gammaproteobacteria</taxon>
        <taxon>Alteromonadales</taxon>
        <taxon>Idiomarinaceae</taxon>
        <taxon>Idiomarina</taxon>
    </lineage>
</organism>
<dbReference type="GO" id="GO:0000160">
    <property type="term" value="P:phosphorelay signal transduction system"/>
    <property type="evidence" value="ECO:0007669"/>
    <property type="project" value="InterPro"/>
</dbReference>
<evidence type="ECO:0000256" key="1">
    <source>
        <dbReference type="PROSITE-ProRule" id="PRU00169"/>
    </source>
</evidence>
<evidence type="ECO:0000313" key="4">
    <source>
        <dbReference type="EMBL" id="RUO58068.1"/>
    </source>
</evidence>
<keyword evidence="5" id="KW-1185">Reference proteome</keyword>
<dbReference type="InterPro" id="IPR029016">
    <property type="entry name" value="GAF-like_dom_sf"/>
</dbReference>
<evidence type="ECO:0008006" key="6">
    <source>
        <dbReference type="Google" id="ProtNLM"/>
    </source>
</evidence>
<dbReference type="RefSeq" id="WP_110572019.1">
    <property type="nucleotide sequence ID" value="NZ_PIPV01000001.1"/>
</dbReference>
<dbReference type="Gene3D" id="3.20.20.450">
    <property type="entry name" value="EAL domain"/>
    <property type="match status" value="1"/>
</dbReference>
<dbReference type="PROSITE" id="PS50883">
    <property type="entry name" value="EAL"/>
    <property type="match status" value="1"/>
</dbReference>
<dbReference type="InterPro" id="IPR035919">
    <property type="entry name" value="EAL_sf"/>
</dbReference>
<dbReference type="AlphaFoldDB" id="A0A432YAR6"/>
<dbReference type="Pfam" id="PF00072">
    <property type="entry name" value="Response_reg"/>
    <property type="match status" value="1"/>
</dbReference>
<sequence length="626" mass="70081">MSQPPRLLVLDDQAFIGQAIKHILSGCECECEFTTKPCKFFGLIASGQFTHLLIDLLMPDMASEQVIMMLTRMRCKLPIIIMSGGDASILQTAAVNAQEQGLQVLGTLSKPFSKEALLAIIKHKSRPNLAPTLSSSNTLSFDAVDIKFALSARQFYCVYQPKICLLTDKTIGFKSLLRWQRPDNGVLHSEDFLAIAETLAVVDSLTYYEINESLAWLANLQSRIANTSMTMAISISIHVLAKAELGNVLHSTCVRHKLKPEQIVIEAPITIANHVSALEHLTRLRQNGFQVALDLPKVSDETEHHQTIQQLKALGCELLQDFYYAKPMQPAQAEDWFSKKLGSESARRSDIFSEITENQTIQFNYITAFIHQFMGFEIALVSLLEQNSVYIKAPVGLDHQCVAVENSLCLHVMNNNAVTVFEDLTQRPDVTQSMLSSMRDKVKFYAGFPFWGDNRLFIGSVCVMGSEPYQLTQRELSVLDSLARLVEFDVAHRTLSTAGQPAQLAIAVKRLNKIIDIAKQLRLHLTMIRLTFATSEANQLNSKVLNQQIRPWDIITPLSETTLLVTLQHRVMAPEINALCERLFAHTELAEKLEQTEYATFSGIELTNIQTQLTALKPHPINASTR</sequence>
<dbReference type="SUPFAM" id="SSF52172">
    <property type="entry name" value="CheY-like"/>
    <property type="match status" value="1"/>
</dbReference>
<dbReference type="EMBL" id="PIPV01000001">
    <property type="protein sequence ID" value="RUO58068.1"/>
    <property type="molecule type" value="Genomic_DNA"/>
</dbReference>
<dbReference type="GO" id="GO:0071111">
    <property type="term" value="F:cyclic-guanylate-specific phosphodiesterase activity"/>
    <property type="evidence" value="ECO:0007669"/>
    <property type="project" value="InterPro"/>
</dbReference>
<feature type="domain" description="EAL" evidence="3">
    <location>
        <begin position="139"/>
        <end position="395"/>
    </location>
</feature>
<dbReference type="InterPro" id="IPR001633">
    <property type="entry name" value="EAL_dom"/>
</dbReference>
<gene>
    <name evidence="4" type="ORF">CWE25_00250</name>
</gene>
<dbReference type="Gene3D" id="3.30.450.40">
    <property type="match status" value="1"/>
</dbReference>
<feature type="domain" description="Response regulatory" evidence="2">
    <location>
        <begin position="6"/>
        <end position="125"/>
    </location>
</feature>
<comment type="caution">
    <text evidence="4">The sequence shown here is derived from an EMBL/GenBank/DDBJ whole genome shotgun (WGS) entry which is preliminary data.</text>
</comment>
<dbReference type="SUPFAM" id="SSF141868">
    <property type="entry name" value="EAL domain-like"/>
    <property type="match status" value="1"/>
</dbReference>
<proteinExistence type="predicted"/>